<protein>
    <submittedName>
        <fullName evidence="7">Flotillin family protein</fullName>
    </submittedName>
</protein>
<comment type="caution">
    <text evidence="7">The sequence shown here is derived from an EMBL/GenBank/DDBJ whole genome shotgun (WGS) entry which is preliminary data.</text>
</comment>
<keyword evidence="3" id="KW-0472">Membrane</keyword>
<dbReference type="GO" id="GO:0072659">
    <property type="term" value="P:protein localization to plasma membrane"/>
    <property type="evidence" value="ECO:0007669"/>
    <property type="project" value="TreeGrafter"/>
</dbReference>
<keyword evidence="8" id="KW-1185">Reference proteome</keyword>
<dbReference type="AlphaFoldDB" id="A0A7K1FSK3"/>
<dbReference type="EMBL" id="WLYK01000008">
    <property type="protein sequence ID" value="MTD15824.1"/>
    <property type="molecule type" value="Genomic_DNA"/>
</dbReference>
<dbReference type="InterPro" id="IPR036013">
    <property type="entry name" value="Band_7/SPFH_dom_sf"/>
</dbReference>
<comment type="similarity">
    <text evidence="2">Belongs to the band 7/mec-2 family. Flotillin subfamily.</text>
</comment>
<evidence type="ECO:0000256" key="4">
    <source>
        <dbReference type="SAM" id="Coils"/>
    </source>
</evidence>
<dbReference type="Proteomes" id="UP000460221">
    <property type="component" value="Unassembled WGS sequence"/>
</dbReference>
<comment type="subcellular location">
    <subcellularLocation>
        <location evidence="1">Membrane</location>
    </subcellularLocation>
</comment>
<dbReference type="RefSeq" id="WP_154769846.1">
    <property type="nucleotide sequence ID" value="NZ_WLYK01000008.1"/>
</dbReference>
<proteinExistence type="inferred from homology"/>
<evidence type="ECO:0000256" key="1">
    <source>
        <dbReference type="ARBA" id="ARBA00004370"/>
    </source>
</evidence>
<organism evidence="7 8">
    <name type="scientific">Nakamurella alba</name>
    <dbReference type="NCBI Taxonomy" id="2665158"/>
    <lineage>
        <taxon>Bacteria</taxon>
        <taxon>Bacillati</taxon>
        <taxon>Actinomycetota</taxon>
        <taxon>Actinomycetes</taxon>
        <taxon>Nakamurellales</taxon>
        <taxon>Nakamurellaceae</taxon>
        <taxon>Nakamurella</taxon>
    </lineage>
</organism>
<keyword evidence="4" id="KW-0175">Coiled coil</keyword>
<dbReference type="SUPFAM" id="SSF117892">
    <property type="entry name" value="Band 7/SPFH domain"/>
    <property type="match status" value="1"/>
</dbReference>
<evidence type="ECO:0000313" key="8">
    <source>
        <dbReference type="Proteomes" id="UP000460221"/>
    </source>
</evidence>
<evidence type="ECO:0000256" key="5">
    <source>
        <dbReference type="SAM" id="MobiDB-lite"/>
    </source>
</evidence>
<dbReference type="Gene3D" id="3.30.479.30">
    <property type="entry name" value="Band 7 domain"/>
    <property type="match status" value="1"/>
</dbReference>
<dbReference type="PANTHER" id="PTHR13806">
    <property type="entry name" value="FLOTILLIN-RELATED"/>
    <property type="match status" value="1"/>
</dbReference>
<evidence type="ECO:0000313" key="7">
    <source>
        <dbReference type="EMBL" id="MTD15824.1"/>
    </source>
</evidence>
<evidence type="ECO:0000256" key="3">
    <source>
        <dbReference type="ARBA" id="ARBA00023136"/>
    </source>
</evidence>
<dbReference type="CDD" id="cd03399">
    <property type="entry name" value="SPFH_flotillin"/>
    <property type="match status" value="1"/>
</dbReference>
<evidence type="ECO:0000259" key="6">
    <source>
        <dbReference type="Pfam" id="PF01145"/>
    </source>
</evidence>
<feature type="domain" description="Band 7" evidence="6">
    <location>
        <begin position="29"/>
        <end position="219"/>
    </location>
</feature>
<accession>A0A7K1FSK3</accession>
<dbReference type="GO" id="GO:0002020">
    <property type="term" value="F:protease binding"/>
    <property type="evidence" value="ECO:0007669"/>
    <property type="project" value="TreeGrafter"/>
</dbReference>
<feature type="region of interest" description="Disordered" evidence="5">
    <location>
        <begin position="503"/>
        <end position="536"/>
    </location>
</feature>
<reference evidence="7 8" key="1">
    <citation type="submission" date="2019-11" db="EMBL/GenBank/DDBJ databases">
        <authorList>
            <person name="Jiang L.-Q."/>
        </authorList>
    </citation>
    <scope>NUCLEOTIDE SEQUENCE [LARGE SCALE GENOMIC DNA]</scope>
    <source>
        <strain evidence="7 8">YIM 132087</strain>
    </source>
</reference>
<dbReference type="PANTHER" id="PTHR13806:SF46">
    <property type="entry name" value="FLOTILLIN-1-RELATED"/>
    <property type="match status" value="1"/>
</dbReference>
<feature type="coiled-coil region" evidence="4">
    <location>
        <begin position="220"/>
        <end position="258"/>
    </location>
</feature>
<dbReference type="GO" id="GO:0005886">
    <property type="term" value="C:plasma membrane"/>
    <property type="evidence" value="ECO:0007669"/>
    <property type="project" value="TreeGrafter"/>
</dbReference>
<evidence type="ECO:0000256" key="2">
    <source>
        <dbReference type="ARBA" id="ARBA00007161"/>
    </source>
</evidence>
<sequence length="536" mass="55338">MSPVLIAIGGIVVLVVLLVLLVLSRIKVAGPNQAFLVTGRRGNSTTSATGEISTDSSGQKVVMGASVFVLPIVQKLNTIDLSSRRIPVGIRGAVSKQGVKCDLEGVAIVKVGGSESSVRAAAQRFLNQQQGIDVFTSEVLAGALRSIVGRLTIEEIIRDRAAFASAVAEEAETSLTGQGLVLDTFQLQDIQAEGTYLADLGRPEAARVVKEAAIAEARARQAAEQERLLAEEAIAVANRQLALKQAQISAEIDAAKAESDAAGPLAKAAQDQRVLTEQEKVAERTAALTERQLDTQVRKPADAERYRIEQEAEGRKTATIAQAEANQRATIAKADADRQATIAAAQAAAEQAKLTGEGERSRRSALAEAEAIEGAKKGEAERLRRQAIAEAVESEGAAEASAITARGQAEAGAMDLRAQAFSTYGEAAVLDLLVKVLPEIVEAAGKPLAAVDKMTVISADGAQSLTRSVAGTVAQGIALTNDLTGTDLTALLKAVTDRATAKAGNGTTAAGSTAAAGSGSGNGKGIESVPIDGTTR</sequence>
<dbReference type="Pfam" id="PF01145">
    <property type="entry name" value="Band_7"/>
    <property type="match status" value="1"/>
</dbReference>
<dbReference type="InterPro" id="IPR001107">
    <property type="entry name" value="Band_7"/>
</dbReference>
<feature type="compositionally biased region" description="Low complexity" evidence="5">
    <location>
        <begin position="503"/>
        <end position="517"/>
    </location>
</feature>
<gene>
    <name evidence="7" type="ORF">GIS00_17965</name>
</gene>
<dbReference type="InterPro" id="IPR027705">
    <property type="entry name" value="Flotillin_fam"/>
</dbReference>
<name>A0A7K1FSK3_9ACTN</name>